<keyword evidence="3" id="KW-0808">Transferase</keyword>
<dbReference type="Pfam" id="PF00534">
    <property type="entry name" value="Glycos_transf_1"/>
    <property type="match status" value="1"/>
</dbReference>
<proteinExistence type="predicted"/>
<evidence type="ECO:0000259" key="1">
    <source>
        <dbReference type="Pfam" id="PF00534"/>
    </source>
</evidence>
<dbReference type="InterPro" id="IPR050194">
    <property type="entry name" value="Glycosyltransferase_grp1"/>
</dbReference>
<dbReference type="GO" id="GO:0016757">
    <property type="term" value="F:glycosyltransferase activity"/>
    <property type="evidence" value="ECO:0007669"/>
    <property type="project" value="InterPro"/>
</dbReference>
<organism evidence="3 4">
    <name type="scientific">Desulfomicrobium norvegicum (strain DSM 1741 / NCIMB 8310)</name>
    <name type="common">Desulfovibrio baculatus (strain Norway 4)</name>
    <name type="synonym">Desulfovibrio desulfuricans (strain Norway 4)</name>
    <dbReference type="NCBI Taxonomy" id="52561"/>
    <lineage>
        <taxon>Bacteria</taxon>
        <taxon>Pseudomonadati</taxon>
        <taxon>Thermodesulfobacteriota</taxon>
        <taxon>Desulfovibrionia</taxon>
        <taxon>Desulfovibrionales</taxon>
        <taxon>Desulfomicrobiaceae</taxon>
        <taxon>Desulfomicrobium</taxon>
    </lineage>
</organism>
<feature type="domain" description="Glycosyltransferase subfamily 4-like N-terminal" evidence="2">
    <location>
        <begin position="25"/>
        <end position="233"/>
    </location>
</feature>
<dbReference type="SUPFAM" id="SSF53756">
    <property type="entry name" value="UDP-Glycosyltransferase/glycogen phosphorylase"/>
    <property type="match status" value="1"/>
</dbReference>
<protein>
    <submittedName>
        <fullName evidence="3">Glycosyltransferase involved in cell wall bisynthesis</fullName>
    </submittedName>
</protein>
<reference evidence="3 4" key="1">
    <citation type="submission" date="2016-10" db="EMBL/GenBank/DDBJ databases">
        <authorList>
            <person name="Varghese N."/>
            <person name="Submissions S."/>
        </authorList>
    </citation>
    <scope>NUCLEOTIDE SEQUENCE [LARGE SCALE GENOMIC DNA]</scope>
    <source>
        <strain evidence="3 4">DSM 1741</strain>
    </source>
</reference>
<dbReference type="PANTHER" id="PTHR45947">
    <property type="entry name" value="SULFOQUINOVOSYL TRANSFERASE SQD2"/>
    <property type="match status" value="1"/>
</dbReference>
<accession>A0A8G2C588</accession>
<dbReference type="AlphaFoldDB" id="A0A8G2C588"/>
<dbReference type="PANTHER" id="PTHR45947:SF13">
    <property type="entry name" value="TRANSFERASE"/>
    <property type="match status" value="1"/>
</dbReference>
<dbReference type="InterPro" id="IPR001296">
    <property type="entry name" value="Glyco_trans_1"/>
</dbReference>
<dbReference type="Proteomes" id="UP000199581">
    <property type="component" value="Unassembled WGS sequence"/>
</dbReference>
<keyword evidence="4" id="KW-1185">Reference proteome</keyword>
<dbReference type="Gene3D" id="3.40.50.2000">
    <property type="entry name" value="Glycogen Phosphorylase B"/>
    <property type="match status" value="2"/>
</dbReference>
<feature type="domain" description="Glycosyl transferase family 1" evidence="1">
    <location>
        <begin position="240"/>
        <end position="393"/>
    </location>
</feature>
<sequence>MNDKILTQKKVLYVIHGYPPRNHAGTENYSYSLAKTISSKKLNVAVFYPALYQNLNNNELDIKQIANHIAFEVKIKKQNHINNLFNKEIERLFIKTIDIFKPDIIHFQHTHITLPFSLLTHSISSKIPTLITLHDFWYICPKTYMLNADGTLCNGPTSPEKCAKCFLKNEYLTEIDDKNLFYYFVDLFTKRLEMSRLIFLNAKLTTAPSKFLLEKYKEYITFNKSLRIPLGLDVIKQNSKKNIDGSTRFGFLGNITALKNAHGLLDSFSRTSGDASLHIYGKINDSEIFETLKNIALIDSRIILHGGYAPRDLSKILSQIDIGVVPSFFENYPLVVREFLSAKIPVIASRVGGIPEIIKNNENGLLFDPLLKDDLFNNLQKVIDNPDLISKLSSKISHIKTIDQDASVWSEIYKGFTS</sequence>
<evidence type="ECO:0000313" key="3">
    <source>
        <dbReference type="EMBL" id="SFM08090.1"/>
    </source>
</evidence>
<dbReference type="InterPro" id="IPR028098">
    <property type="entry name" value="Glyco_trans_4-like_N"/>
</dbReference>
<evidence type="ECO:0000259" key="2">
    <source>
        <dbReference type="Pfam" id="PF13439"/>
    </source>
</evidence>
<name>A0A8G2C588_DESNO</name>
<evidence type="ECO:0000313" key="4">
    <source>
        <dbReference type="Proteomes" id="UP000199581"/>
    </source>
</evidence>
<dbReference type="EMBL" id="FOTO01000013">
    <property type="protein sequence ID" value="SFM08090.1"/>
    <property type="molecule type" value="Genomic_DNA"/>
</dbReference>
<dbReference type="RefSeq" id="WP_092193799.1">
    <property type="nucleotide sequence ID" value="NZ_FOTO01000013.1"/>
</dbReference>
<dbReference type="OrthoDB" id="9771846at2"/>
<dbReference type="Pfam" id="PF13439">
    <property type="entry name" value="Glyco_transf_4"/>
    <property type="match status" value="1"/>
</dbReference>
<gene>
    <name evidence="3" type="ORF">SAMN05421830_113104</name>
</gene>
<comment type="caution">
    <text evidence="3">The sequence shown here is derived from an EMBL/GenBank/DDBJ whole genome shotgun (WGS) entry which is preliminary data.</text>
</comment>